<evidence type="ECO:0000313" key="1">
    <source>
        <dbReference type="EMBL" id="VVM68867.1"/>
    </source>
</evidence>
<protein>
    <submittedName>
        <fullName evidence="1">Uncharacterized protein</fullName>
    </submittedName>
</protein>
<gene>
    <name evidence="1" type="ORF">PS645_01660</name>
</gene>
<evidence type="ECO:0000313" key="2">
    <source>
        <dbReference type="Proteomes" id="UP000325607"/>
    </source>
</evidence>
<reference evidence="1 2" key="1">
    <citation type="submission" date="2019-09" db="EMBL/GenBank/DDBJ databases">
        <authorList>
            <person name="Chandra G."/>
            <person name="Truman W A."/>
        </authorList>
    </citation>
    <scope>NUCLEOTIDE SEQUENCE [LARGE SCALE GENOMIC DNA]</scope>
    <source>
        <strain evidence="1">PS645</strain>
    </source>
</reference>
<proteinExistence type="predicted"/>
<organism evidence="1 2">
    <name type="scientific">Pseudomonas fluorescens</name>
    <dbReference type="NCBI Taxonomy" id="294"/>
    <lineage>
        <taxon>Bacteria</taxon>
        <taxon>Pseudomonadati</taxon>
        <taxon>Pseudomonadota</taxon>
        <taxon>Gammaproteobacteria</taxon>
        <taxon>Pseudomonadales</taxon>
        <taxon>Pseudomonadaceae</taxon>
        <taxon>Pseudomonas</taxon>
    </lineage>
</organism>
<accession>A0A5E6RJN7</accession>
<dbReference type="EMBL" id="CABVGX010000009">
    <property type="protein sequence ID" value="VVM68867.1"/>
    <property type="molecule type" value="Genomic_DNA"/>
</dbReference>
<dbReference type="Proteomes" id="UP000325607">
    <property type="component" value="Unassembled WGS sequence"/>
</dbReference>
<name>A0A5E6RJN7_PSEFL</name>
<dbReference type="AlphaFoldDB" id="A0A5E6RJN7"/>
<sequence length="76" mass="8430">MPQVFILSPPFPVLNNLIVIPILFAMPPSSETLVRRAPAARSELCRVYRKVSERDTKTVTNGLDSARLVVPKPSLD</sequence>